<name>A0A067DVJ7_CITSI</name>
<organism evidence="1 2">
    <name type="scientific">Citrus sinensis</name>
    <name type="common">Sweet orange</name>
    <name type="synonym">Citrus aurantium var. sinensis</name>
    <dbReference type="NCBI Taxonomy" id="2711"/>
    <lineage>
        <taxon>Eukaryota</taxon>
        <taxon>Viridiplantae</taxon>
        <taxon>Streptophyta</taxon>
        <taxon>Embryophyta</taxon>
        <taxon>Tracheophyta</taxon>
        <taxon>Spermatophyta</taxon>
        <taxon>Magnoliopsida</taxon>
        <taxon>eudicotyledons</taxon>
        <taxon>Gunneridae</taxon>
        <taxon>Pentapetalae</taxon>
        <taxon>rosids</taxon>
        <taxon>malvids</taxon>
        <taxon>Sapindales</taxon>
        <taxon>Rutaceae</taxon>
        <taxon>Aurantioideae</taxon>
        <taxon>Citrus</taxon>
    </lineage>
</organism>
<dbReference type="PaxDb" id="2711-XP_006478437.1"/>
<dbReference type="eggNOG" id="KOG0143">
    <property type="taxonomic scope" value="Eukaryota"/>
</dbReference>
<dbReference type="Proteomes" id="UP000027120">
    <property type="component" value="Unassembled WGS sequence"/>
</dbReference>
<sequence>MADHSTVNGSEIPVYNLKCIDLANPDVHQSAAVLKQILGRRIILVLMWLKMIQIVESFSMARIFGLQQVIQDNNFSSN</sequence>
<keyword evidence="2" id="KW-1185">Reference proteome</keyword>
<dbReference type="EMBL" id="KK785197">
    <property type="protein sequence ID" value="KDO46848.1"/>
    <property type="molecule type" value="Genomic_DNA"/>
</dbReference>
<gene>
    <name evidence="1" type="ORF">CISIN_1g0293442mg</name>
</gene>
<evidence type="ECO:0000313" key="1">
    <source>
        <dbReference type="EMBL" id="KDO46848.1"/>
    </source>
</evidence>
<dbReference type="AlphaFoldDB" id="A0A067DVJ7"/>
<feature type="non-terminal residue" evidence="1">
    <location>
        <position position="78"/>
    </location>
</feature>
<proteinExistence type="predicted"/>
<reference evidence="1 2" key="1">
    <citation type="submission" date="2014-04" db="EMBL/GenBank/DDBJ databases">
        <authorList>
            <consortium name="International Citrus Genome Consortium"/>
            <person name="Gmitter F."/>
            <person name="Chen C."/>
            <person name="Farmerie W."/>
            <person name="Harkins T."/>
            <person name="Desany B."/>
            <person name="Mohiuddin M."/>
            <person name="Kodira C."/>
            <person name="Borodovsky M."/>
            <person name="Lomsadze A."/>
            <person name="Burns P."/>
            <person name="Jenkins J."/>
            <person name="Prochnik S."/>
            <person name="Shu S."/>
            <person name="Chapman J."/>
            <person name="Pitluck S."/>
            <person name="Schmutz J."/>
            <person name="Rokhsar D."/>
        </authorList>
    </citation>
    <scope>NUCLEOTIDE SEQUENCE</scope>
</reference>
<protein>
    <submittedName>
        <fullName evidence="1">Uncharacterized protein</fullName>
    </submittedName>
</protein>
<accession>A0A067DVJ7</accession>
<evidence type="ECO:0000313" key="2">
    <source>
        <dbReference type="Proteomes" id="UP000027120"/>
    </source>
</evidence>